<dbReference type="FunFam" id="3.30.160.60:FF:000250">
    <property type="entry name" value="zinc finger protein 197 isoform X1"/>
    <property type="match status" value="1"/>
</dbReference>
<keyword evidence="5" id="KW-0862">Zinc</keyword>
<feature type="domain" description="C2H2-type" evidence="13">
    <location>
        <begin position="482"/>
        <end position="509"/>
    </location>
</feature>
<dbReference type="GO" id="GO:1990837">
    <property type="term" value="F:sequence-specific double-stranded DNA binding"/>
    <property type="evidence" value="ECO:0007669"/>
    <property type="project" value="UniProtKB-ARBA"/>
</dbReference>
<proteinExistence type="predicted"/>
<dbReference type="PROSITE" id="PS00028">
    <property type="entry name" value="ZINC_FINGER_C2H2_1"/>
    <property type="match status" value="12"/>
</dbReference>
<dbReference type="FunFam" id="3.30.160.60:FF:000303">
    <property type="entry name" value="Zinc finger protein 41"/>
    <property type="match status" value="1"/>
</dbReference>
<evidence type="ECO:0000256" key="10">
    <source>
        <dbReference type="ARBA" id="ARBA00068876"/>
    </source>
</evidence>
<keyword evidence="3" id="KW-0677">Repeat</keyword>
<keyword evidence="6" id="KW-0805">Transcription regulation</keyword>
<feature type="domain" description="C2H2-type" evidence="13">
    <location>
        <begin position="718"/>
        <end position="745"/>
    </location>
</feature>
<dbReference type="GO" id="GO:0032502">
    <property type="term" value="P:developmental process"/>
    <property type="evidence" value="ECO:0007669"/>
    <property type="project" value="UniProtKB-ARBA"/>
</dbReference>
<evidence type="ECO:0000256" key="5">
    <source>
        <dbReference type="ARBA" id="ARBA00022833"/>
    </source>
</evidence>
<feature type="domain" description="C2H2-type" evidence="13">
    <location>
        <begin position="645"/>
        <end position="672"/>
    </location>
</feature>
<dbReference type="InterPro" id="IPR036236">
    <property type="entry name" value="Znf_C2H2_sf"/>
</dbReference>
<feature type="region of interest" description="Disordered" evidence="12">
    <location>
        <begin position="420"/>
        <end position="444"/>
    </location>
</feature>
<dbReference type="AlphaFoldDB" id="A0A8B8AIH6"/>
<feature type="domain" description="C2H2-type" evidence="13">
    <location>
        <begin position="372"/>
        <end position="399"/>
    </location>
</feature>
<dbReference type="Pfam" id="PF00096">
    <property type="entry name" value="zf-C2H2"/>
    <property type="match status" value="9"/>
</dbReference>
<evidence type="ECO:0000256" key="3">
    <source>
        <dbReference type="ARBA" id="ARBA00022737"/>
    </source>
</evidence>
<dbReference type="FunFam" id="3.30.160.60:FF:000446">
    <property type="entry name" value="Zinc finger protein"/>
    <property type="match status" value="2"/>
</dbReference>
<evidence type="ECO:0000256" key="2">
    <source>
        <dbReference type="ARBA" id="ARBA00022723"/>
    </source>
</evidence>
<keyword evidence="2" id="KW-0479">Metal-binding</keyword>
<evidence type="ECO:0000256" key="8">
    <source>
        <dbReference type="ARBA" id="ARBA00023163"/>
    </source>
</evidence>
<protein>
    <recommendedName>
        <fullName evidence="10">Zinc finger protein 865</fullName>
    </recommendedName>
</protein>
<evidence type="ECO:0000256" key="6">
    <source>
        <dbReference type="ARBA" id="ARBA00023015"/>
    </source>
</evidence>
<feature type="domain" description="C2H2-type" evidence="13">
    <location>
        <begin position="746"/>
        <end position="773"/>
    </location>
</feature>
<keyword evidence="7" id="KW-0238">DNA-binding</keyword>
<evidence type="ECO:0000256" key="1">
    <source>
        <dbReference type="ARBA" id="ARBA00004123"/>
    </source>
</evidence>
<dbReference type="PROSITE" id="PS50157">
    <property type="entry name" value="ZINC_FINGER_C2H2_2"/>
    <property type="match status" value="12"/>
</dbReference>
<dbReference type="SMART" id="SM00355">
    <property type="entry name" value="ZnF_C2H2"/>
    <property type="match status" value="13"/>
</dbReference>
<dbReference type="GO" id="GO:0008270">
    <property type="term" value="F:zinc ion binding"/>
    <property type="evidence" value="ECO:0007669"/>
    <property type="project" value="UniProtKB-KW"/>
</dbReference>
<sequence length="885" mass="102668">MMREQRSGFFGYGYLAYSSPRSAQFSNSQATERSGTNLAPTLNDFHPQVFVSCGICGQEFFSRAEYQHHTKDCAFMREVKTTPQNPQPHEMSRTKDMHDQSDPLGREFSEYPFSCPECERRFQHKIYLHYHKRVHLKDQTIGMEKQALQNLQQEKETDPGELRSERELIPETPTAKLNRLNQCMFLYRGQSFALLSSESRTESRKTTKKDQIRIETIKTDGRKEKIHLKKKLNSKSTRILKNEHLCEKCGEFSSNDICLCMKGLEKAYDHSPGEINPASLLPGPTTITVRTRKSRRISKKHFNELENRINPLHSKHMIDSKCSISTHEANTVSPVTGQSNIITEPSIEAGGKGGNSSTKMEFQVPATYLQVHLCEYCGNEFRRKIDLERHLRIHTGDRPFQCSTCGRRFTQKAHLKLHGKRHAHSAKKSASETTDQLPNPISKNNIFKEKDRRHCCNVCRKAFKQRGHLNVHMLIHTGARPFRCDICNRNFNQKQTLKRHMVTHVSKANPETSSKSNRVMNAVPQTLMGSRSEPSEKTTPYEQTLRHEIRIQKDACLKSEDYAGDRLPIHGKDVDSNQDVKNMESNHQKEIASSERTEDCILEKEVKVTKRFTFHIHICEFCGKEFKQKGHLNVHLLIHSGIKPFQCKICLKEFNQKQILKRHLQTHRSQDSEDQQRKQFYPKTASYEEYVCESCGKIFGNKYNFQKHQLIHSGQKPFLCGECGKSFRQKNHLVDHQRIHSGKKPFACNICSKRFSQKQNLKKHCQRHEQKTQKRVSLRATDKANIEEITIASKTDINSNIKEKTPEKQGTEKIFTCNILQAIVKKSLQRFHCDHCGKDFKRKEYLKVHLRTHTGEKPYGCNECPARFSQRGHLWVHMSRHKFTN</sequence>
<accession>A0A8B8AIH6</accession>
<keyword evidence="9" id="KW-0539">Nucleus</keyword>
<dbReference type="GO" id="GO:0005634">
    <property type="term" value="C:nucleus"/>
    <property type="evidence" value="ECO:0007669"/>
    <property type="project" value="UniProtKB-SubCell"/>
</dbReference>
<evidence type="ECO:0000256" key="4">
    <source>
        <dbReference type="ARBA" id="ARBA00022771"/>
    </source>
</evidence>
<dbReference type="FunFam" id="3.30.160.60:FF:001450">
    <property type="entry name" value="zinc finger protein 774"/>
    <property type="match status" value="1"/>
</dbReference>
<dbReference type="FunFam" id="3.30.160.60:FF:000100">
    <property type="entry name" value="Zinc finger 45-like"/>
    <property type="match status" value="1"/>
</dbReference>
<feature type="domain" description="C2H2-type" evidence="13">
    <location>
        <begin position="113"/>
        <end position="140"/>
    </location>
</feature>
<dbReference type="FunFam" id="3.30.160.60:FF:000145">
    <property type="entry name" value="Zinc finger protein 574"/>
    <property type="match status" value="1"/>
</dbReference>
<dbReference type="InterPro" id="IPR050636">
    <property type="entry name" value="C2H2-ZF_domain-containing"/>
</dbReference>
<keyword evidence="14" id="KW-1185">Reference proteome</keyword>
<dbReference type="SUPFAM" id="SSF57667">
    <property type="entry name" value="beta-beta-alpha zinc fingers"/>
    <property type="match status" value="7"/>
</dbReference>
<feature type="domain" description="C2H2-type" evidence="13">
    <location>
        <begin position="690"/>
        <end position="717"/>
    </location>
</feature>
<dbReference type="RefSeq" id="XP_022289814.1">
    <property type="nucleotide sequence ID" value="XM_022434106.1"/>
</dbReference>
<dbReference type="FunFam" id="3.30.160.60:FF:002343">
    <property type="entry name" value="Zinc finger protein 33A"/>
    <property type="match status" value="1"/>
</dbReference>
<keyword evidence="8" id="KW-0804">Transcription</keyword>
<name>A0A8B8AIH6_CRAVI</name>
<dbReference type="Gene3D" id="3.30.160.60">
    <property type="entry name" value="Classic Zinc Finger"/>
    <property type="match status" value="12"/>
</dbReference>
<evidence type="ECO:0000256" key="9">
    <source>
        <dbReference type="ARBA" id="ARBA00023242"/>
    </source>
</evidence>
<evidence type="ECO:0000256" key="11">
    <source>
        <dbReference type="PROSITE-ProRule" id="PRU00042"/>
    </source>
</evidence>
<feature type="domain" description="C2H2-type" evidence="13">
    <location>
        <begin position="454"/>
        <end position="481"/>
    </location>
</feature>
<feature type="compositionally biased region" description="Polar residues" evidence="12">
    <location>
        <begin position="431"/>
        <end position="444"/>
    </location>
</feature>
<dbReference type="FunFam" id="3.30.160.60:FF:000624">
    <property type="entry name" value="zinc finger protein 697"/>
    <property type="match status" value="2"/>
</dbReference>
<feature type="domain" description="C2H2-type" evidence="13">
    <location>
        <begin position="400"/>
        <end position="429"/>
    </location>
</feature>
<dbReference type="KEGG" id="cvn:111101575"/>
<dbReference type="GeneID" id="111101575"/>
<evidence type="ECO:0000313" key="15">
    <source>
        <dbReference type="RefSeq" id="XP_022289814.1"/>
    </source>
</evidence>
<dbReference type="Pfam" id="PF13894">
    <property type="entry name" value="zf-C2H2_4"/>
    <property type="match status" value="1"/>
</dbReference>
<reference evidence="15" key="1">
    <citation type="submission" date="2025-08" db="UniProtKB">
        <authorList>
            <consortium name="RefSeq"/>
        </authorList>
    </citation>
    <scope>IDENTIFICATION</scope>
    <source>
        <tissue evidence="15">Whole sample</tissue>
    </source>
</reference>
<feature type="region of interest" description="Disordered" evidence="12">
    <location>
        <begin position="82"/>
        <end position="101"/>
    </location>
</feature>
<dbReference type="OrthoDB" id="3156061at2759"/>
<dbReference type="Proteomes" id="UP000694844">
    <property type="component" value="Chromosome 6"/>
</dbReference>
<dbReference type="InterPro" id="IPR013087">
    <property type="entry name" value="Znf_C2H2_type"/>
</dbReference>
<dbReference type="PANTHER" id="PTHR47772">
    <property type="entry name" value="ZINC FINGER PROTEIN 200"/>
    <property type="match status" value="1"/>
</dbReference>
<feature type="compositionally biased region" description="Basic and acidic residues" evidence="12">
    <location>
        <begin position="90"/>
        <end position="101"/>
    </location>
</feature>
<evidence type="ECO:0000259" key="13">
    <source>
        <dbReference type="PROSITE" id="PS50157"/>
    </source>
</evidence>
<keyword evidence="4 11" id="KW-0863">Zinc-finger</keyword>
<evidence type="ECO:0000313" key="14">
    <source>
        <dbReference type="Proteomes" id="UP000694844"/>
    </source>
</evidence>
<evidence type="ECO:0000256" key="7">
    <source>
        <dbReference type="ARBA" id="ARBA00023125"/>
    </source>
</evidence>
<feature type="domain" description="C2H2-type" evidence="13">
    <location>
        <begin position="617"/>
        <end position="644"/>
    </location>
</feature>
<gene>
    <name evidence="15" type="primary">LOC111101575</name>
</gene>
<dbReference type="FunFam" id="3.30.160.60:FF:000202">
    <property type="entry name" value="Zinc finger protein 574"/>
    <property type="match status" value="1"/>
</dbReference>
<comment type="subcellular location">
    <subcellularLocation>
        <location evidence="1">Nucleus</location>
    </subcellularLocation>
</comment>
<dbReference type="PANTHER" id="PTHR47772:SF13">
    <property type="entry name" value="GASTRULA ZINC FINGER PROTEIN XLCGF49.1-LIKE-RELATED"/>
    <property type="match status" value="1"/>
</dbReference>
<evidence type="ECO:0000256" key="12">
    <source>
        <dbReference type="SAM" id="MobiDB-lite"/>
    </source>
</evidence>
<organism evidence="14 15">
    <name type="scientific">Crassostrea virginica</name>
    <name type="common">Eastern oyster</name>
    <dbReference type="NCBI Taxonomy" id="6565"/>
    <lineage>
        <taxon>Eukaryota</taxon>
        <taxon>Metazoa</taxon>
        <taxon>Spiralia</taxon>
        <taxon>Lophotrochozoa</taxon>
        <taxon>Mollusca</taxon>
        <taxon>Bivalvia</taxon>
        <taxon>Autobranchia</taxon>
        <taxon>Pteriomorphia</taxon>
        <taxon>Ostreida</taxon>
        <taxon>Ostreoidea</taxon>
        <taxon>Ostreidae</taxon>
        <taxon>Crassostrea</taxon>
    </lineage>
</organism>
<feature type="domain" description="C2H2-type" evidence="13">
    <location>
        <begin position="859"/>
        <end position="885"/>
    </location>
</feature>
<feature type="domain" description="C2H2-type" evidence="13">
    <location>
        <begin position="831"/>
        <end position="858"/>
    </location>
</feature>